<accession>A0A146FMN4</accession>
<comment type="caution">
    <text evidence="2">The sequence shown here is derived from an EMBL/GenBank/DDBJ whole genome shotgun (WGS) entry which is preliminary data.</text>
</comment>
<dbReference type="Proteomes" id="UP000075230">
    <property type="component" value="Unassembled WGS sequence"/>
</dbReference>
<evidence type="ECO:0000313" key="2">
    <source>
        <dbReference type="EMBL" id="GAT26907.1"/>
    </source>
</evidence>
<dbReference type="AlphaFoldDB" id="A0A146FMN4"/>
<organism evidence="2 3">
    <name type="scientific">Aspergillus kawachii</name>
    <name type="common">White koji mold</name>
    <name type="synonym">Aspergillus awamori var. kawachi</name>
    <dbReference type="NCBI Taxonomy" id="1069201"/>
    <lineage>
        <taxon>Eukaryota</taxon>
        <taxon>Fungi</taxon>
        <taxon>Dikarya</taxon>
        <taxon>Ascomycota</taxon>
        <taxon>Pezizomycotina</taxon>
        <taxon>Eurotiomycetes</taxon>
        <taxon>Eurotiomycetidae</taxon>
        <taxon>Eurotiales</taxon>
        <taxon>Aspergillaceae</taxon>
        <taxon>Aspergillus</taxon>
        <taxon>Aspergillus subgen. Circumdati</taxon>
    </lineage>
</organism>
<keyword evidence="2" id="KW-0762">Sugar transport</keyword>
<dbReference type="EMBL" id="BCWF01000021">
    <property type="protein sequence ID" value="GAT26907.1"/>
    <property type="molecule type" value="Genomic_DNA"/>
</dbReference>
<reference evidence="2 3" key="1">
    <citation type="journal article" date="2016" name="DNA Res.">
        <title>Genome sequence of Aspergillus luchuensis NBRC 4314.</title>
        <authorList>
            <person name="Yamada O."/>
            <person name="Machida M."/>
            <person name="Hosoyama A."/>
            <person name="Goto M."/>
            <person name="Takahashi T."/>
            <person name="Futagami T."/>
            <person name="Yamagata Y."/>
            <person name="Takeuchi M."/>
            <person name="Kobayashi T."/>
            <person name="Koike H."/>
            <person name="Abe K."/>
            <person name="Asai K."/>
            <person name="Arita M."/>
            <person name="Fujita N."/>
            <person name="Fukuda K."/>
            <person name="Higa K."/>
            <person name="Horikawa H."/>
            <person name="Ishikawa T."/>
            <person name="Jinno K."/>
            <person name="Kato Y."/>
            <person name="Kirimura K."/>
            <person name="Mizutani O."/>
            <person name="Nakasone K."/>
            <person name="Sano M."/>
            <person name="Shiraishi Y."/>
            <person name="Tsukahara M."/>
            <person name="Gomi K."/>
        </authorList>
    </citation>
    <scope>NUCLEOTIDE SEQUENCE [LARGE SCALE GENOMIC DNA]</scope>
    <source>
        <strain evidence="2 3">RIB 2604</strain>
    </source>
</reference>
<feature type="region of interest" description="Disordered" evidence="1">
    <location>
        <begin position="1"/>
        <end position="33"/>
    </location>
</feature>
<evidence type="ECO:0000256" key="1">
    <source>
        <dbReference type="SAM" id="MobiDB-lite"/>
    </source>
</evidence>
<proteinExistence type="predicted"/>
<gene>
    <name evidence="2" type="ORF">RIB2604_02105900</name>
</gene>
<reference evidence="3" key="2">
    <citation type="submission" date="2016-02" db="EMBL/GenBank/DDBJ databases">
        <title>Genome sequencing of Aspergillus luchuensis NBRC 4314.</title>
        <authorList>
            <person name="Yamada O."/>
        </authorList>
    </citation>
    <scope>NUCLEOTIDE SEQUENCE [LARGE SCALE GENOMIC DNA]</scope>
    <source>
        <strain evidence="3">RIB 2604</strain>
    </source>
</reference>
<sequence>MGDPPREGLRANVGCGRPGVMAMHDGPATTPLTERECRESATFVSDGDKKGDPGSYYTRYSFVG</sequence>
<evidence type="ECO:0000313" key="3">
    <source>
        <dbReference type="Proteomes" id="UP000075230"/>
    </source>
</evidence>
<name>A0A146FMN4_ASPKA</name>
<protein>
    <submittedName>
        <fullName evidence="2">Sugar transporter</fullName>
    </submittedName>
</protein>
<keyword evidence="2" id="KW-0813">Transport</keyword>